<feature type="domain" description="ATPase AAA-type core" evidence="1">
    <location>
        <begin position="23"/>
        <end position="313"/>
    </location>
</feature>
<dbReference type="GO" id="GO:0006302">
    <property type="term" value="P:double-strand break repair"/>
    <property type="evidence" value="ECO:0007669"/>
    <property type="project" value="TreeGrafter"/>
</dbReference>
<dbReference type="STRING" id="1297750.SAMN05444405_10190"/>
<sequence>MIEKIEIHNYKSIQHLELELRGLNVLIGSNGVGKSNFISFFEMVNAMYNQRLGSYTIEKGGIDNLLYFGRKNSDAINGLIDFDNTNAFFFTIKPTQANKGFIEIAGDLFNNGTHKDKNYSIWHKKKWDSAVDESEIKNHYEFRAKYLKNYLQSFIIYHFHDTSKTSPMKKFCNVSDNQYLREDGSNLAAYLYYLSQEHPLSFKKIEGVIRSIAPFFDRFDLTPDRINKNQIQLEWKEKGSDMYLNGYSFSDGTLRFIALATLLLQPEPPVTIIIDEPELGLHPFAINKLAAMLKSVSKSHQVIVSTQSQGLVNNFDAEDVVVVDRKDRTSTFTRLAYDDLTAWLNDYSIGDLWEKNLIGGQP</sequence>
<dbReference type="InterPro" id="IPR027417">
    <property type="entry name" value="P-loop_NTPase"/>
</dbReference>
<dbReference type="GO" id="GO:0005524">
    <property type="term" value="F:ATP binding"/>
    <property type="evidence" value="ECO:0007669"/>
    <property type="project" value="InterPro"/>
</dbReference>
<dbReference type="RefSeq" id="WP_073398555.1">
    <property type="nucleotide sequence ID" value="NZ_FQTV01000001.1"/>
</dbReference>
<dbReference type="SUPFAM" id="SSF52540">
    <property type="entry name" value="P-loop containing nucleoside triphosphate hydrolases"/>
    <property type="match status" value="1"/>
</dbReference>
<keyword evidence="3" id="KW-1185">Reference proteome</keyword>
<dbReference type="PANTHER" id="PTHR32182">
    <property type="entry name" value="DNA REPLICATION AND REPAIR PROTEIN RECF"/>
    <property type="match status" value="1"/>
</dbReference>
<name>A0A1M4SFX9_9BACE</name>
<reference evidence="2 3" key="1">
    <citation type="submission" date="2016-11" db="EMBL/GenBank/DDBJ databases">
        <authorList>
            <person name="Jaros S."/>
            <person name="Januszkiewicz K."/>
            <person name="Wedrychowicz H."/>
        </authorList>
    </citation>
    <scope>NUCLEOTIDE SEQUENCE [LARGE SCALE GENOMIC DNA]</scope>
    <source>
        <strain evidence="2 3">DSM 26991</strain>
    </source>
</reference>
<gene>
    <name evidence="2" type="ORF">SAMN05444405_10190</name>
</gene>
<dbReference type="InterPro" id="IPR014555">
    <property type="entry name" value="RecF-like"/>
</dbReference>
<evidence type="ECO:0000313" key="2">
    <source>
        <dbReference type="EMBL" id="SHE31099.1"/>
    </source>
</evidence>
<dbReference type="GO" id="GO:0016887">
    <property type="term" value="F:ATP hydrolysis activity"/>
    <property type="evidence" value="ECO:0007669"/>
    <property type="project" value="InterPro"/>
</dbReference>
<dbReference type="Proteomes" id="UP000184509">
    <property type="component" value="Unassembled WGS sequence"/>
</dbReference>
<dbReference type="Gene3D" id="3.40.50.300">
    <property type="entry name" value="P-loop containing nucleotide triphosphate hydrolases"/>
    <property type="match status" value="1"/>
</dbReference>
<dbReference type="AlphaFoldDB" id="A0A1M4SFX9"/>
<dbReference type="InterPro" id="IPR003959">
    <property type="entry name" value="ATPase_AAA_core"/>
</dbReference>
<dbReference type="EMBL" id="FQTV01000001">
    <property type="protein sequence ID" value="SHE31099.1"/>
    <property type="molecule type" value="Genomic_DNA"/>
</dbReference>
<organism evidence="2 3">
    <name type="scientific">Bacteroides luti</name>
    <dbReference type="NCBI Taxonomy" id="1297750"/>
    <lineage>
        <taxon>Bacteria</taxon>
        <taxon>Pseudomonadati</taxon>
        <taxon>Bacteroidota</taxon>
        <taxon>Bacteroidia</taxon>
        <taxon>Bacteroidales</taxon>
        <taxon>Bacteroidaceae</taxon>
        <taxon>Bacteroides</taxon>
    </lineage>
</organism>
<accession>A0A1M4SFX9</accession>
<dbReference type="Pfam" id="PF13304">
    <property type="entry name" value="AAA_21"/>
    <property type="match status" value="1"/>
</dbReference>
<dbReference type="PANTHER" id="PTHR32182:SF22">
    <property type="entry name" value="ATP-DEPENDENT ENDONUCLEASE, OLD FAMILY-RELATED"/>
    <property type="match status" value="1"/>
</dbReference>
<evidence type="ECO:0000313" key="3">
    <source>
        <dbReference type="Proteomes" id="UP000184509"/>
    </source>
</evidence>
<evidence type="ECO:0000259" key="1">
    <source>
        <dbReference type="Pfam" id="PF13304"/>
    </source>
</evidence>
<dbReference type="PIRSF" id="PIRSF029347">
    <property type="entry name" value="RecF"/>
    <property type="match status" value="1"/>
</dbReference>
<dbReference type="OrthoDB" id="9805802at2"/>
<proteinExistence type="predicted"/>
<protein>
    <submittedName>
        <fullName evidence="2">Predicted ATPase</fullName>
    </submittedName>
</protein>
<dbReference type="GO" id="GO:0000731">
    <property type="term" value="P:DNA synthesis involved in DNA repair"/>
    <property type="evidence" value="ECO:0007669"/>
    <property type="project" value="TreeGrafter"/>
</dbReference>